<sequence>MMFKVKILVVGPCESGKTVLANFLADATDTSSGEYHPTQGCRILEFETNNFNSRQNIEVELWDVSRGQKETVFCVCYFGKIHSLEPFFVCRFESCWPAIAKDTNGVLFVYNPDQGSHGQDLAKWHECFVQNQGLKDSQCAVFAHHKPGSSDRSVQNSLEPLAIYL</sequence>
<dbReference type="Gene3D" id="3.40.50.300">
    <property type="entry name" value="P-loop containing nucleotide triphosphate hydrolases"/>
    <property type="match status" value="1"/>
</dbReference>
<gene>
    <name evidence="1" type="ORF">MEDL_26631</name>
</gene>
<dbReference type="OrthoDB" id="275177at2759"/>
<proteinExistence type="predicted"/>
<accession>A0A8S3S2S8</accession>
<keyword evidence="2" id="KW-1185">Reference proteome</keyword>
<comment type="caution">
    <text evidence="1">The sequence shown here is derived from an EMBL/GenBank/DDBJ whole genome shotgun (WGS) entry which is preliminary data.</text>
</comment>
<dbReference type="EMBL" id="CAJPWZ010001308">
    <property type="protein sequence ID" value="CAG2212670.1"/>
    <property type="molecule type" value="Genomic_DNA"/>
</dbReference>
<protein>
    <submittedName>
        <fullName evidence="1">IFT22</fullName>
    </submittedName>
</protein>
<evidence type="ECO:0000313" key="2">
    <source>
        <dbReference type="Proteomes" id="UP000683360"/>
    </source>
</evidence>
<dbReference type="Proteomes" id="UP000683360">
    <property type="component" value="Unassembled WGS sequence"/>
</dbReference>
<dbReference type="AlphaFoldDB" id="A0A8S3S2S8"/>
<organism evidence="1 2">
    <name type="scientific">Mytilus edulis</name>
    <name type="common">Blue mussel</name>
    <dbReference type="NCBI Taxonomy" id="6550"/>
    <lineage>
        <taxon>Eukaryota</taxon>
        <taxon>Metazoa</taxon>
        <taxon>Spiralia</taxon>
        <taxon>Lophotrochozoa</taxon>
        <taxon>Mollusca</taxon>
        <taxon>Bivalvia</taxon>
        <taxon>Autobranchia</taxon>
        <taxon>Pteriomorphia</taxon>
        <taxon>Mytilida</taxon>
        <taxon>Mytiloidea</taxon>
        <taxon>Mytilidae</taxon>
        <taxon>Mytilinae</taxon>
        <taxon>Mytilus</taxon>
    </lineage>
</organism>
<name>A0A8S3S2S8_MYTED</name>
<evidence type="ECO:0000313" key="1">
    <source>
        <dbReference type="EMBL" id="CAG2212670.1"/>
    </source>
</evidence>
<dbReference type="SUPFAM" id="SSF52540">
    <property type="entry name" value="P-loop containing nucleoside triphosphate hydrolases"/>
    <property type="match status" value="1"/>
</dbReference>
<reference evidence="1" key="1">
    <citation type="submission" date="2021-03" db="EMBL/GenBank/DDBJ databases">
        <authorList>
            <person name="Bekaert M."/>
        </authorList>
    </citation>
    <scope>NUCLEOTIDE SEQUENCE</scope>
</reference>
<dbReference type="InterPro" id="IPR027417">
    <property type="entry name" value="P-loop_NTPase"/>
</dbReference>